<name>A0A975ICP3_9SPIR</name>
<sequence length="267" mass="29887">MKIVESIVKGKRKDGYCEDVLTVTEHFIAVIDGVTSKSDFIRGEKKTGRIAAELIGKVIEKSAPDSECADIIKSCNAAYEDFYKRTDFPYDKKAYGLQAVAVIYSVLKREVWLIGDGQAMADGVSYTNLKKSDSVLADLRSMILYLQPEKDSGKTCNDEVRKAILPWIVKATAFANRSDTPYGYAVINGDEIPDVLIKKIRLPEKKSEVVLASDGYPILLPTLEQSEAELARILHEDPYCFKRYVSTKGIENGNISFDDRTYVRFVT</sequence>
<dbReference type="EMBL" id="CP054257">
    <property type="protein sequence ID" value="QTQ11997.1"/>
    <property type="molecule type" value="Genomic_DNA"/>
</dbReference>
<dbReference type="Proteomes" id="UP000671995">
    <property type="component" value="Chromosome"/>
</dbReference>
<dbReference type="AlphaFoldDB" id="A0A975ICP3"/>
<evidence type="ECO:0000313" key="2">
    <source>
        <dbReference type="Proteomes" id="UP000671995"/>
    </source>
</evidence>
<gene>
    <name evidence="1" type="ORF">HRI96_07200</name>
</gene>
<evidence type="ECO:0000313" key="1">
    <source>
        <dbReference type="EMBL" id="QTQ11997.1"/>
    </source>
</evidence>
<protein>
    <submittedName>
        <fullName evidence="1">Uncharacterized protein</fullName>
    </submittedName>
</protein>
<reference evidence="1" key="1">
    <citation type="submission" date="2020-05" db="EMBL/GenBank/DDBJ databases">
        <authorList>
            <person name="Zeng H."/>
            <person name="Chan Y.K."/>
            <person name="Watt R.M."/>
        </authorList>
    </citation>
    <scope>NUCLEOTIDE SEQUENCE</scope>
    <source>
        <strain evidence="1">ATCC 700773</strain>
    </source>
</reference>
<organism evidence="1 2">
    <name type="scientific">Treponema parvum</name>
    <dbReference type="NCBI Taxonomy" id="138851"/>
    <lineage>
        <taxon>Bacteria</taxon>
        <taxon>Pseudomonadati</taxon>
        <taxon>Spirochaetota</taxon>
        <taxon>Spirochaetia</taxon>
        <taxon>Spirochaetales</taxon>
        <taxon>Treponemataceae</taxon>
        <taxon>Treponema</taxon>
    </lineage>
</organism>
<dbReference type="Gene3D" id="3.60.40.10">
    <property type="entry name" value="PPM-type phosphatase domain"/>
    <property type="match status" value="1"/>
</dbReference>
<dbReference type="RefSeq" id="WP_210116711.1">
    <property type="nucleotide sequence ID" value="NZ_CP054257.1"/>
</dbReference>
<accession>A0A975ICP3</accession>
<dbReference type="InterPro" id="IPR036457">
    <property type="entry name" value="PPM-type-like_dom_sf"/>
</dbReference>
<reference evidence="1" key="2">
    <citation type="journal article" date="2021" name="Microbiol. Resour. Announc.">
        <title>Complete Genome Sequences of Three Human Oral Treponema parvum Isolates.</title>
        <authorList>
            <person name="Zeng H."/>
            <person name="Watt R.M."/>
        </authorList>
    </citation>
    <scope>NUCLEOTIDE SEQUENCE</scope>
    <source>
        <strain evidence="1">ATCC 700773</strain>
    </source>
</reference>
<proteinExistence type="predicted"/>